<keyword evidence="5" id="KW-1185">Reference proteome</keyword>
<dbReference type="EMBL" id="CP021108">
    <property type="protein sequence ID" value="ARP81388.1"/>
    <property type="molecule type" value="Genomic_DNA"/>
</dbReference>
<dbReference type="Pfam" id="PF19305">
    <property type="entry name" value="MmgE_PrpD_C"/>
    <property type="match status" value="1"/>
</dbReference>
<feature type="domain" description="MmgE/PrpD N-terminal" evidence="2">
    <location>
        <begin position="41"/>
        <end position="272"/>
    </location>
</feature>
<evidence type="ECO:0000313" key="4">
    <source>
        <dbReference type="EMBL" id="ARP81388.1"/>
    </source>
</evidence>
<evidence type="ECO:0000313" key="5">
    <source>
        <dbReference type="Proteomes" id="UP000194151"/>
    </source>
</evidence>
<proteinExistence type="inferred from homology"/>
<dbReference type="SUPFAM" id="SSF103378">
    <property type="entry name" value="2-methylcitrate dehydratase PrpD"/>
    <property type="match status" value="1"/>
</dbReference>
<dbReference type="Gene3D" id="1.10.4100.10">
    <property type="entry name" value="2-methylcitrate dehydratase PrpD"/>
    <property type="match status" value="1"/>
</dbReference>
<gene>
    <name evidence="4" type="ORF">CAL12_11655</name>
</gene>
<dbReference type="InterPro" id="IPR042188">
    <property type="entry name" value="MmgE/PrpD_sf_2"/>
</dbReference>
<protein>
    <recommendedName>
        <fullName evidence="6">2-methylcitrate dehydratase</fullName>
    </recommendedName>
</protein>
<dbReference type="AlphaFoldDB" id="A0A1W6YK22"/>
<dbReference type="STRING" id="1416806.CAL12_11655"/>
<dbReference type="PANTHER" id="PTHR16943">
    <property type="entry name" value="2-METHYLCITRATE DEHYDRATASE-RELATED"/>
    <property type="match status" value="1"/>
</dbReference>
<name>A0A1W6YK22_9BORD</name>
<feature type="domain" description="MmgE/PrpD C-terminal" evidence="3">
    <location>
        <begin position="303"/>
        <end position="468"/>
    </location>
</feature>
<evidence type="ECO:0000259" key="3">
    <source>
        <dbReference type="Pfam" id="PF19305"/>
    </source>
</evidence>
<dbReference type="InterPro" id="IPR042183">
    <property type="entry name" value="MmgE/PrpD_sf_1"/>
</dbReference>
<evidence type="ECO:0008006" key="6">
    <source>
        <dbReference type="Google" id="ProtNLM"/>
    </source>
</evidence>
<organism evidence="4 5">
    <name type="scientific">Bordetella genomosp. 8</name>
    <dbReference type="NCBI Taxonomy" id="1416806"/>
    <lineage>
        <taxon>Bacteria</taxon>
        <taxon>Pseudomonadati</taxon>
        <taxon>Pseudomonadota</taxon>
        <taxon>Betaproteobacteria</taxon>
        <taxon>Burkholderiales</taxon>
        <taxon>Alcaligenaceae</taxon>
        <taxon>Bordetella</taxon>
    </lineage>
</organism>
<dbReference type="InterPro" id="IPR005656">
    <property type="entry name" value="MmgE_PrpD"/>
</dbReference>
<dbReference type="Pfam" id="PF03972">
    <property type="entry name" value="MmgE_PrpD_N"/>
    <property type="match status" value="1"/>
</dbReference>
<evidence type="ECO:0000259" key="2">
    <source>
        <dbReference type="Pfam" id="PF03972"/>
    </source>
</evidence>
<sequence>MGRRGAGVGRQGRLNPSREATVDDLKSWKALASEHRGITMALAEFIAGLKPADVPAATREVLEKALVDGLGCALYGLATPWGRIMREYALDRQGPAEAALWGGQARVSVGNSVLAAGTAIHSFDFDDHSRAKIHPGAVVLPVVLALGEREGVDGATLMAAMAAGYETMNRVSQAANPGRTRMRGWHLTGTTGTFAAAAAASVILGLDASTTASALGLAGTQSAGLWAFTADGGMSKRMHPGRSAEAGVTAALLAARGFAGPRYILEAEDGSFLFGMSDSPRPGMITQGLGTTWHTDVTCFKPHSCCGSNHACVDAALALMREHRIDLEDIDRIVAGIPSVVNTQTGFEYRADSVLNAQMSLRYNIAVALMDGQAYLEQFTPARIVEPRVVALSRRVDIEIDPEIDRAYPDIYGGRVTLHLRDGRTLAQRVDYSLGMPENPMPRAEIERKYMSLGTASVGEETAGRILRLANGLFDGPGAAALGRALEQATPAMQDPPAAG</sequence>
<evidence type="ECO:0000256" key="1">
    <source>
        <dbReference type="ARBA" id="ARBA00006174"/>
    </source>
</evidence>
<dbReference type="Proteomes" id="UP000194151">
    <property type="component" value="Chromosome"/>
</dbReference>
<comment type="similarity">
    <text evidence="1">Belongs to the PrpD family.</text>
</comment>
<dbReference type="InterPro" id="IPR036148">
    <property type="entry name" value="MmgE/PrpD_sf"/>
</dbReference>
<accession>A0A1W6YK22</accession>
<reference evidence="4 5" key="1">
    <citation type="submission" date="2017-05" db="EMBL/GenBank/DDBJ databases">
        <title>Complete and WGS of Bordetella genogroups.</title>
        <authorList>
            <person name="Spilker T."/>
            <person name="LiPuma J."/>
        </authorList>
    </citation>
    <scope>NUCLEOTIDE SEQUENCE [LARGE SCALE GENOMIC DNA]</scope>
    <source>
        <strain evidence="4 5">AU19157</strain>
    </source>
</reference>
<dbReference type="GO" id="GO:0016829">
    <property type="term" value="F:lyase activity"/>
    <property type="evidence" value="ECO:0007669"/>
    <property type="project" value="InterPro"/>
</dbReference>
<dbReference type="InterPro" id="IPR045337">
    <property type="entry name" value="MmgE_PrpD_C"/>
</dbReference>
<dbReference type="KEGG" id="bgv:CAL12_11655"/>
<dbReference type="Gene3D" id="3.30.1330.120">
    <property type="entry name" value="2-methylcitrate dehydratase PrpD"/>
    <property type="match status" value="1"/>
</dbReference>
<dbReference type="InterPro" id="IPR045336">
    <property type="entry name" value="MmgE_PrpD_N"/>
</dbReference>
<dbReference type="PANTHER" id="PTHR16943:SF8">
    <property type="entry name" value="2-METHYLCITRATE DEHYDRATASE"/>
    <property type="match status" value="1"/>
</dbReference>